<proteinExistence type="predicted"/>
<feature type="region of interest" description="Disordered" evidence="1">
    <location>
        <begin position="245"/>
        <end position="273"/>
    </location>
</feature>
<feature type="signal peptide" evidence="2">
    <location>
        <begin position="1"/>
        <end position="20"/>
    </location>
</feature>
<dbReference type="OrthoDB" id="5100997at2759"/>
<feature type="compositionally biased region" description="Basic and acidic residues" evidence="1">
    <location>
        <begin position="720"/>
        <end position="734"/>
    </location>
</feature>
<evidence type="ECO:0000256" key="1">
    <source>
        <dbReference type="SAM" id="MobiDB-lite"/>
    </source>
</evidence>
<sequence>MRLDVTGLIALEALVGLCQAYPPDPPMRHLLDPVGTYSRHLFVPKELRISWKDLHPKKRIKDQKAKEEKEDSEDKEDSKDSKCNKVAVAKRNGYHNHNTREYEDDDESNENKQGTRTIKPGYENVVPGYEWAGPGVVTETPCADSHGCPPGRYLNLPSREGVPRIGLHFGDDLPIPTAKPWSYENAMPAPSWPDKSYDQESKKKDKEAKNEDEYAYKNIHRHKTNLSKRSPISPELERRVREKIAKQRANSKLQRRAPCKKKKEEPIIDPDAPLPRLSTHQLLNIEGIPHWKRKYVVDKLPFDDESKKQFMEFKELDADMITKLNELYAAIYYDDKYDGIKDHINRPSKYTAKWVTKEIGLHKRNAKAPKLTQKQLDTIENLKPYQRTMAAQKLDINPKLARELFKAKKLTPELVDALNKEYVRIWENREKYKTVLGMLNVKWKRGEKCDPELSDTQIAELKSLGADTRILAAYAFDFPKPLVEEYAVIKVFTPEFIAKLNKEYARVLKEPKKYERVLKRLGAKRKRSAPGLTDAQMARLIYLSAHDRKILAKEINLDEETTRKFVEAEHLTPELVTKFNSLHALVHDKHESKPPYHLSGHLNDRHKRDASGPDKEAEELGKNEKEVREMIAKDLELDESLTEEFVLAKKLTTSLVEKFNDILEDKQEDSWYQDILRKILGEFKSAEVFDQEKVKISFGKNPEAKNSSDKDLKANTTSNEDLKAKASSDKELKAKVALGKTPRTKIPSDQGLKAKLSKSKENGWCNEFLGELEDTLGEGKKDSSEKKY</sequence>
<protein>
    <submittedName>
        <fullName evidence="3">Uncharacterized protein</fullName>
    </submittedName>
</protein>
<evidence type="ECO:0000313" key="3">
    <source>
        <dbReference type="EMBL" id="KAF5668555.1"/>
    </source>
</evidence>
<keyword evidence="4" id="KW-1185">Reference proteome</keyword>
<organism evidence="3 4">
    <name type="scientific">Fusarium heterosporum</name>
    <dbReference type="NCBI Taxonomy" id="42747"/>
    <lineage>
        <taxon>Eukaryota</taxon>
        <taxon>Fungi</taxon>
        <taxon>Dikarya</taxon>
        <taxon>Ascomycota</taxon>
        <taxon>Pezizomycotina</taxon>
        <taxon>Sordariomycetes</taxon>
        <taxon>Hypocreomycetidae</taxon>
        <taxon>Hypocreales</taxon>
        <taxon>Nectriaceae</taxon>
        <taxon>Fusarium</taxon>
        <taxon>Fusarium heterosporum species complex</taxon>
    </lineage>
</organism>
<reference evidence="3 4" key="1">
    <citation type="submission" date="2020-05" db="EMBL/GenBank/DDBJ databases">
        <title>Identification and distribution of gene clusters putatively required for synthesis of sphingolipid metabolism inhibitors in phylogenetically diverse species of the filamentous fungus Fusarium.</title>
        <authorList>
            <person name="Kim H.-S."/>
            <person name="Busman M."/>
            <person name="Brown D.W."/>
            <person name="Divon H."/>
            <person name="Uhlig S."/>
            <person name="Proctor R.H."/>
        </authorList>
    </citation>
    <scope>NUCLEOTIDE SEQUENCE [LARGE SCALE GENOMIC DNA]</scope>
    <source>
        <strain evidence="3 4">NRRL 20693</strain>
    </source>
</reference>
<name>A0A8H5WRR0_FUSHE</name>
<accession>A0A8H5WRR0</accession>
<feature type="region of interest" description="Disordered" evidence="1">
    <location>
        <begin position="700"/>
        <end position="754"/>
    </location>
</feature>
<evidence type="ECO:0000256" key="2">
    <source>
        <dbReference type="SAM" id="SignalP"/>
    </source>
</evidence>
<feature type="compositionally biased region" description="Basic and acidic residues" evidence="1">
    <location>
        <begin position="702"/>
        <end position="713"/>
    </location>
</feature>
<feature type="region of interest" description="Disordered" evidence="1">
    <location>
        <begin position="591"/>
        <end position="625"/>
    </location>
</feature>
<dbReference type="EMBL" id="JAAGWQ010000092">
    <property type="protein sequence ID" value="KAF5668555.1"/>
    <property type="molecule type" value="Genomic_DNA"/>
</dbReference>
<dbReference type="Proteomes" id="UP000567885">
    <property type="component" value="Unassembled WGS sequence"/>
</dbReference>
<feature type="compositionally biased region" description="Basic and acidic residues" evidence="1">
    <location>
        <begin position="602"/>
        <end position="625"/>
    </location>
</feature>
<gene>
    <name evidence="3" type="ORF">FHETE_5246</name>
</gene>
<dbReference type="AlphaFoldDB" id="A0A8H5WRR0"/>
<feature type="compositionally biased region" description="Basic and acidic residues" evidence="1">
    <location>
        <begin position="195"/>
        <end position="215"/>
    </location>
</feature>
<feature type="chain" id="PRO_5034031400" evidence="2">
    <location>
        <begin position="21"/>
        <end position="788"/>
    </location>
</feature>
<keyword evidence="2" id="KW-0732">Signal</keyword>
<feature type="region of interest" description="Disordered" evidence="1">
    <location>
        <begin position="180"/>
        <end position="217"/>
    </location>
</feature>
<feature type="region of interest" description="Disordered" evidence="1">
    <location>
        <begin position="59"/>
        <end position="121"/>
    </location>
</feature>
<evidence type="ECO:0000313" key="4">
    <source>
        <dbReference type="Proteomes" id="UP000567885"/>
    </source>
</evidence>
<comment type="caution">
    <text evidence="3">The sequence shown here is derived from an EMBL/GenBank/DDBJ whole genome shotgun (WGS) entry which is preliminary data.</text>
</comment>